<sequence length="1545" mass="173228">MSSTPKKQKQSSQKTQQSLLSFFKSPSKTSIVSSQPFDGSAAETTNLLLTPTSKPSSQDACTPNPQTLNTLPMSKTFSGSINSQSSAIEELNSTKNLPAHPSSYFSFQNSALETNNASILNKISTSKSISKKRSNSSLFDDSDNFDFSVNEELLQKLELNSPKPKSSKDVGNSSRPERLCKKTSIVTQDFMDVEENFSEIDLVEEDTELDINYSDLSLDDLSDSEDEALSVKFNLKLKNNSSNHFKKKNTIESDDEISIDLDLASCKSTDIDNTAQNSSINDQNVSFSSNSNSQTLDSKAISVNFSDHIQRFTHKKNSPVSTKQYSQPEKKAITSSLSQFKFSENSDQPIFNIKSSKLQIKNEINTNSTSQGSAKNVYFLSSKQERAKDFQLRNRDRYSWLEDIKDENGLKPGDSGYDKRTLYIPKSAWEKFTPFELQYWKIKTKHWDTVVFFKKGKFYELFEKDADIGHQFFDLKLTDRVNMRMVGVPESSFEHWASQFVAKGYKVAKVEQMESSLAKTMRERDGTDLSVGSNRNAASKNSTKESEKTDKVVRRELTCVLTAGTLVDSKMISGDLAIYCLAIVETNNLFDDTNNTANYSNSDSFDGNSGSSYGIAFCDTATAKFYFAGILNDDINKTQLTTLLVQINPREVIFVSGGAGPSLIEDFPIGSINKNKNEASESFSSVMDMGDGMNGLSPSTWKVIKGACSVGTIWNKLPANSSFWDYNKSKQELKTGKYFKNSESFDIDNKIMRNYPDILASLESSGLGKLVYTAFGGLVSYLRSLKLDYNLLTIGNFESYQPLRNNLNLVVDGATLSNLDIFTVDGDNSKSALAKQQEGSIFSLVNNTITPFGTRLMYQWVCHPLCNPAAINNRLDVVEFILSNKFPELVTKIKTALTGLPDFERLLSRVHSGSCRVAEFIKMLDSFENLTNNFNELIQLIQPNPFSNEESLPKKLREMILSYPVTTVNNILVEFKESFIREKAEKENSLVPYPNKYKNIDNLAQKLKKIDVWLEEHLDYHRKLYKCKTICYKSIGKETNQLEIPLRIRVANNYMRKSASKDFHRYYSPELVVKLREQSELLEHMNAVLRDYRLVIYQKWAGHYRQWMEVVSLIAEFDCLISLAVASEQMGAERARPEFISDGERNNKGGYIEFKSLKHPCLVKSMTSSITEMSSGFVPNDIVLGTFTENISNFEIKKESDDASVILLTGPNMGGKSTLIRQICVSIILAQIGCYLPAKSAKLTIFNRIFTRLGARDNLLMGQSTFMVEMTETASFLQLATKSSFVAVDELGRGTSTHDGESIAYSVLHSLASRIGCLSIFSTHYGLLASDLCGRSDYNNISIEQDSENCDKNKADGESQLVDVVDKKYNKMIYAPHIRPMHMACLVDQKAHRVTFLYKLKKGIAEHSHGMNVAHMAGVPLDIVKQAEIIAQRFEHSNIKSTKPAKFEQNGNVISSSVIDNDGEANRLLPQSLLSDFANLLRVSKLKMESTSYQQKKAINVASSRDIAENYVSCVEDDHIISGNQLNIGQNKKKIDHYSLGLSLL</sequence>
<keyword evidence="3 6" id="KW-0227">DNA damage</keyword>
<evidence type="ECO:0000313" key="11">
    <source>
        <dbReference type="Proteomes" id="UP000245383"/>
    </source>
</evidence>
<dbReference type="PIRSF" id="PIRSF037677">
    <property type="entry name" value="DNA_mis_repair_Msh6"/>
    <property type="match status" value="1"/>
</dbReference>
<protein>
    <recommendedName>
        <fullName evidence="6">DNA mismatch repair protein</fullName>
    </recommendedName>
</protein>
<evidence type="ECO:0000256" key="3">
    <source>
        <dbReference type="ARBA" id="ARBA00022763"/>
    </source>
</evidence>
<keyword evidence="2 6" id="KW-0547">Nucleotide-binding</keyword>
<evidence type="ECO:0000256" key="4">
    <source>
        <dbReference type="ARBA" id="ARBA00022840"/>
    </source>
</evidence>
<dbReference type="InterPro" id="IPR007861">
    <property type="entry name" value="DNA_mismatch_repair_MutS_clamp"/>
</dbReference>
<dbReference type="GO" id="GO:0032301">
    <property type="term" value="C:MutSalpha complex"/>
    <property type="evidence" value="ECO:0007669"/>
    <property type="project" value="TreeGrafter"/>
</dbReference>
<feature type="domain" description="DNA mismatch repair proteins mutS family" evidence="9">
    <location>
        <begin position="1203"/>
        <end position="1432"/>
    </location>
</feature>
<keyword evidence="4 6" id="KW-0067">ATP-binding</keyword>
<dbReference type="PANTHER" id="PTHR11361">
    <property type="entry name" value="DNA MISMATCH REPAIR PROTEIN MUTS FAMILY MEMBER"/>
    <property type="match status" value="1"/>
</dbReference>
<dbReference type="Gene3D" id="3.40.50.300">
    <property type="entry name" value="P-loop containing nucleotide triphosphate hydrolases"/>
    <property type="match status" value="1"/>
</dbReference>
<dbReference type="SMART" id="SM00533">
    <property type="entry name" value="MUTSd"/>
    <property type="match status" value="1"/>
</dbReference>
<gene>
    <name evidence="10" type="ORF">BB561_006417</name>
</gene>
<evidence type="ECO:0000313" key="10">
    <source>
        <dbReference type="EMBL" id="PVU87242.1"/>
    </source>
</evidence>
<comment type="similarity">
    <text evidence="1 6">Belongs to the DNA mismatch repair MutS family.</text>
</comment>
<name>A0A2T9Y4H1_9FUNG</name>
<dbReference type="InterPro" id="IPR016151">
    <property type="entry name" value="DNA_mismatch_repair_MutS_N"/>
</dbReference>
<dbReference type="STRING" id="133385.A0A2T9Y4H1"/>
<dbReference type="InterPro" id="IPR000432">
    <property type="entry name" value="DNA_mismatch_repair_MutS_C"/>
</dbReference>
<evidence type="ECO:0000256" key="5">
    <source>
        <dbReference type="ARBA" id="ARBA00023125"/>
    </source>
</evidence>
<dbReference type="GO" id="GO:0030983">
    <property type="term" value="F:mismatched DNA binding"/>
    <property type="evidence" value="ECO:0007669"/>
    <property type="project" value="UniProtKB-UniRule"/>
</dbReference>
<dbReference type="Pfam" id="PF01624">
    <property type="entry name" value="MutS_I"/>
    <property type="match status" value="1"/>
</dbReference>
<evidence type="ECO:0000256" key="6">
    <source>
        <dbReference type="PIRNR" id="PIRNR037677"/>
    </source>
</evidence>
<evidence type="ECO:0000256" key="2">
    <source>
        <dbReference type="ARBA" id="ARBA00022741"/>
    </source>
</evidence>
<dbReference type="InterPro" id="IPR017261">
    <property type="entry name" value="DNA_mismatch_repair_MutS/MSH"/>
</dbReference>
<dbReference type="SUPFAM" id="SSF52540">
    <property type="entry name" value="P-loop containing nucleoside triphosphate hydrolases"/>
    <property type="match status" value="1"/>
</dbReference>
<dbReference type="FunFam" id="3.40.1170.10:FF:000002">
    <property type="entry name" value="DNA mismatch repair protein"/>
    <property type="match status" value="1"/>
</dbReference>
<dbReference type="InterPro" id="IPR045076">
    <property type="entry name" value="MutS"/>
</dbReference>
<comment type="function">
    <text evidence="6">Component of the post-replicative DNA mismatch repair system (MMR).</text>
</comment>
<proteinExistence type="inferred from homology"/>
<dbReference type="PANTHER" id="PTHR11361:SF148">
    <property type="entry name" value="DNA MISMATCH REPAIR PROTEIN MSH6"/>
    <property type="match status" value="1"/>
</dbReference>
<dbReference type="InterPro" id="IPR036187">
    <property type="entry name" value="DNA_mismatch_repair_MutS_sf"/>
</dbReference>
<dbReference type="OrthoDB" id="121051at2759"/>
<feature type="domain" description="DNA mismatch repair protein MutS core" evidence="8">
    <location>
        <begin position="836"/>
        <end position="1165"/>
    </location>
</feature>
<organism evidence="10 11">
    <name type="scientific">Smittium simulii</name>
    <dbReference type="NCBI Taxonomy" id="133385"/>
    <lineage>
        <taxon>Eukaryota</taxon>
        <taxon>Fungi</taxon>
        <taxon>Fungi incertae sedis</taxon>
        <taxon>Zoopagomycota</taxon>
        <taxon>Kickxellomycotina</taxon>
        <taxon>Harpellomycetes</taxon>
        <taxon>Harpellales</taxon>
        <taxon>Legeriomycetaceae</taxon>
        <taxon>Smittium</taxon>
    </lineage>
</organism>
<evidence type="ECO:0000259" key="8">
    <source>
        <dbReference type="SMART" id="SM00533"/>
    </source>
</evidence>
<feature type="region of interest" description="Disordered" evidence="7">
    <location>
        <begin position="519"/>
        <end position="549"/>
    </location>
</feature>
<dbReference type="SUPFAM" id="SSF55271">
    <property type="entry name" value="DNA repair protein MutS, domain I"/>
    <property type="match status" value="1"/>
</dbReference>
<dbReference type="GO" id="GO:0006298">
    <property type="term" value="P:mismatch repair"/>
    <property type="evidence" value="ECO:0007669"/>
    <property type="project" value="InterPro"/>
</dbReference>
<evidence type="ECO:0000256" key="7">
    <source>
        <dbReference type="SAM" id="MobiDB-lite"/>
    </source>
</evidence>
<keyword evidence="6" id="KW-0234">DNA repair</keyword>
<dbReference type="Pfam" id="PF00488">
    <property type="entry name" value="MutS_V"/>
    <property type="match status" value="2"/>
</dbReference>
<dbReference type="Pfam" id="PF05190">
    <property type="entry name" value="MutS_IV"/>
    <property type="match status" value="1"/>
</dbReference>
<dbReference type="SUPFAM" id="SSF53150">
    <property type="entry name" value="DNA repair protein MutS, domain II"/>
    <property type="match status" value="1"/>
</dbReference>
<dbReference type="Gene3D" id="1.10.1420.10">
    <property type="match status" value="2"/>
</dbReference>
<keyword evidence="5 6" id="KW-0238">DNA-binding</keyword>
<dbReference type="GO" id="GO:0140664">
    <property type="term" value="F:ATP-dependent DNA damage sensor activity"/>
    <property type="evidence" value="ECO:0007669"/>
    <property type="project" value="InterPro"/>
</dbReference>
<dbReference type="InterPro" id="IPR036678">
    <property type="entry name" value="MutS_con_dom_sf"/>
</dbReference>
<evidence type="ECO:0000259" key="9">
    <source>
        <dbReference type="SMART" id="SM00534"/>
    </source>
</evidence>
<dbReference type="SMART" id="SM00534">
    <property type="entry name" value="MUTSac"/>
    <property type="match status" value="1"/>
</dbReference>
<feature type="region of interest" description="Disordered" evidence="7">
    <location>
        <begin position="1"/>
        <end position="20"/>
    </location>
</feature>
<accession>A0A2T9Y4H1</accession>
<feature type="compositionally biased region" description="Polar residues" evidence="7">
    <location>
        <begin position="530"/>
        <end position="541"/>
    </location>
</feature>
<dbReference type="Gene3D" id="3.30.420.110">
    <property type="entry name" value="MutS, connector domain"/>
    <property type="match status" value="1"/>
</dbReference>
<evidence type="ECO:0000256" key="1">
    <source>
        <dbReference type="ARBA" id="ARBA00006271"/>
    </source>
</evidence>
<dbReference type="InterPro" id="IPR027417">
    <property type="entry name" value="P-loop_NTPase"/>
</dbReference>
<feature type="compositionally biased region" description="Low complexity" evidence="7">
    <location>
        <begin position="1"/>
        <end position="18"/>
    </location>
</feature>
<dbReference type="InterPro" id="IPR007695">
    <property type="entry name" value="DNA_mismatch_repair_MutS-lik_N"/>
</dbReference>
<dbReference type="EMBL" id="MBFR01000532">
    <property type="protein sequence ID" value="PVU87242.1"/>
    <property type="molecule type" value="Genomic_DNA"/>
</dbReference>
<dbReference type="Pfam" id="PF05192">
    <property type="entry name" value="MutS_III"/>
    <property type="match status" value="1"/>
</dbReference>
<dbReference type="Gene3D" id="3.40.1170.10">
    <property type="entry name" value="DNA repair protein MutS, domain I"/>
    <property type="match status" value="1"/>
</dbReference>
<dbReference type="InterPro" id="IPR007696">
    <property type="entry name" value="DNA_mismatch_repair_MutS_core"/>
</dbReference>
<dbReference type="SUPFAM" id="SSF48334">
    <property type="entry name" value="DNA repair protein MutS, domain III"/>
    <property type="match status" value="1"/>
</dbReference>
<reference evidence="10 11" key="1">
    <citation type="journal article" date="2018" name="MBio">
        <title>Comparative Genomics Reveals the Core Gene Toolbox for the Fungus-Insect Symbiosis.</title>
        <authorList>
            <person name="Wang Y."/>
            <person name="Stata M."/>
            <person name="Wang W."/>
            <person name="Stajich J.E."/>
            <person name="White M.M."/>
            <person name="Moncalvo J.M."/>
        </authorList>
    </citation>
    <scope>NUCLEOTIDE SEQUENCE [LARGE SCALE GENOMIC DNA]</scope>
    <source>
        <strain evidence="10 11">SWE-8-4</strain>
    </source>
</reference>
<comment type="caution">
    <text evidence="10">The sequence shown here is derived from an EMBL/GenBank/DDBJ whole genome shotgun (WGS) entry which is preliminary data.</text>
</comment>
<feature type="region of interest" description="Disordered" evidence="7">
    <location>
        <begin position="29"/>
        <end position="69"/>
    </location>
</feature>
<dbReference type="Proteomes" id="UP000245383">
    <property type="component" value="Unassembled WGS sequence"/>
</dbReference>
<dbReference type="GO" id="GO:0005524">
    <property type="term" value="F:ATP binding"/>
    <property type="evidence" value="ECO:0007669"/>
    <property type="project" value="UniProtKB-UniRule"/>
</dbReference>
<keyword evidence="11" id="KW-1185">Reference proteome</keyword>